<dbReference type="PANTHER" id="PTHR37533:SF2">
    <property type="entry name" value="FLAGELLAR HOOK-LENGTH CONTROL PROTEIN"/>
    <property type="match status" value="1"/>
</dbReference>
<dbReference type="InterPro" id="IPR001635">
    <property type="entry name" value="Flag_hook_Flik"/>
</dbReference>
<evidence type="ECO:0000256" key="1">
    <source>
        <dbReference type="ARBA" id="ARBA00003944"/>
    </source>
</evidence>
<feature type="domain" description="Flagellar hook-length control protein-like C-terminal" evidence="5">
    <location>
        <begin position="238"/>
        <end position="320"/>
    </location>
</feature>
<dbReference type="AlphaFoldDB" id="A0A3B1BL56"/>
<evidence type="ECO:0000259" key="5">
    <source>
        <dbReference type="Pfam" id="PF02120"/>
    </source>
</evidence>
<dbReference type="GO" id="GO:0009424">
    <property type="term" value="C:bacterial-type flagellum hook"/>
    <property type="evidence" value="ECO:0007669"/>
    <property type="project" value="InterPro"/>
</dbReference>
<evidence type="ECO:0000313" key="6">
    <source>
        <dbReference type="EMBL" id="VAX06965.1"/>
    </source>
</evidence>
<organism evidence="6">
    <name type="scientific">hydrothermal vent metagenome</name>
    <dbReference type="NCBI Taxonomy" id="652676"/>
    <lineage>
        <taxon>unclassified sequences</taxon>
        <taxon>metagenomes</taxon>
        <taxon>ecological metagenomes</taxon>
    </lineage>
</organism>
<keyword evidence="3" id="KW-1005">Bacterial flagellum biogenesis</keyword>
<feature type="region of interest" description="Disordered" evidence="4">
    <location>
        <begin position="316"/>
        <end position="340"/>
    </location>
</feature>
<dbReference type="EMBL" id="UOFX01000020">
    <property type="protein sequence ID" value="VAX06965.1"/>
    <property type="molecule type" value="Genomic_DNA"/>
</dbReference>
<sequence length="367" mass="38909">MFTLFSNASLNQLVPVGLPDAGAVALGEDGLETGGAGVFAQLLSAQTSKTEMLEELKVMLSADDFQQLESMLEEDNLLPVAEIVAALRQQLSASGIGQLPTQTLPISGLIPFMQKHSAVTPEYQSVAIKQSASIPSDLAGQSALAVIGFGDQAAEVKQKLSIESLHAVETAGPHAVQKATANVLFRTVDSGVIPLSGLVAGQVPNQQNFASPVNLIQATPMPVDVPPGEKGWDQAMGERILWMVGRQLQGAAIRITPPHLGPIDIRILIHNDQANVSFAAHHGVVRDALEAAIPRLREMLGENNLQLVNVDVNQRGSGEQRMSSGTFKQASSEDGNGASESFELDDEMAEKGHILAYRSDGLVDDFA</sequence>
<dbReference type="PANTHER" id="PTHR37533">
    <property type="entry name" value="FLAGELLAR HOOK-LENGTH CONTROL PROTEIN"/>
    <property type="match status" value="1"/>
</dbReference>
<protein>
    <recommendedName>
        <fullName evidence="5">Flagellar hook-length control protein-like C-terminal domain-containing protein</fullName>
    </recommendedName>
</protein>
<feature type="compositionally biased region" description="Polar residues" evidence="4">
    <location>
        <begin position="316"/>
        <end position="334"/>
    </location>
</feature>
<dbReference type="Pfam" id="PF02120">
    <property type="entry name" value="Flg_hook"/>
    <property type="match status" value="1"/>
</dbReference>
<dbReference type="GO" id="GO:0044780">
    <property type="term" value="P:bacterial-type flagellum assembly"/>
    <property type="evidence" value="ECO:0007669"/>
    <property type="project" value="InterPro"/>
</dbReference>
<accession>A0A3B1BL56</accession>
<evidence type="ECO:0000256" key="2">
    <source>
        <dbReference type="ARBA" id="ARBA00009149"/>
    </source>
</evidence>
<dbReference type="Gene3D" id="3.30.750.140">
    <property type="match status" value="1"/>
</dbReference>
<dbReference type="InterPro" id="IPR021136">
    <property type="entry name" value="Flagellar_hook_control-like_C"/>
</dbReference>
<name>A0A3B1BL56_9ZZZZ</name>
<dbReference type="CDD" id="cd17470">
    <property type="entry name" value="T3SS_Flik_C"/>
    <property type="match status" value="1"/>
</dbReference>
<comment type="function">
    <text evidence="1">Controls the length of the flagellar hook.</text>
</comment>
<proteinExistence type="inferred from homology"/>
<evidence type="ECO:0000256" key="3">
    <source>
        <dbReference type="ARBA" id="ARBA00022795"/>
    </source>
</evidence>
<evidence type="ECO:0000256" key="4">
    <source>
        <dbReference type="SAM" id="MobiDB-lite"/>
    </source>
</evidence>
<reference evidence="6" key="1">
    <citation type="submission" date="2018-06" db="EMBL/GenBank/DDBJ databases">
        <authorList>
            <person name="Zhirakovskaya E."/>
        </authorList>
    </citation>
    <scope>NUCLEOTIDE SEQUENCE</scope>
</reference>
<comment type="similarity">
    <text evidence="2">Belongs to the FliK family.</text>
</comment>
<gene>
    <name evidence="6" type="ORF">MNBD_GAMMA26-1994</name>
</gene>
<dbReference type="InterPro" id="IPR038610">
    <property type="entry name" value="FliK-like_C_sf"/>
</dbReference>
<dbReference type="InterPro" id="IPR052563">
    <property type="entry name" value="FliK"/>
</dbReference>
<dbReference type="PRINTS" id="PR01007">
    <property type="entry name" value="FLGHOOKFLIK"/>
</dbReference>